<dbReference type="Gene3D" id="1.50.40.10">
    <property type="entry name" value="Mitochondrial carrier domain"/>
    <property type="match status" value="1"/>
</dbReference>
<dbReference type="GO" id="GO:0005743">
    <property type="term" value="C:mitochondrial inner membrane"/>
    <property type="evidence" value="ECO:0007669"/>
    <property type="project" value="UniProtKB-SubCell"/>
</dbReference>
<dbReference type="SUPFAM" id="SSF103506">
    <property type="entry name" value="Mitochondrial carrier"/>
    <property type="match status" value="1"/>
</dbReference>
<keyword evidence="8 9" id="KW-0472">Membrane</keyword>
<feature type="repeat" description="Solcar" evidence="9">
    <location>
        <begin position="16"/>
        <end position="103"/>
    </location>
</feature>
<protein>
    <submittedName>
        <fullName evidence="11">WGS project CCBQ000000000 data, contig 00102</fullName>
    </submittedName>
</protein>
<gene>
    <name evidence="11" type="ORF">KLDO_g2218</name>
</gene>
<dbReference type="Proteomes" id="UP000031516">
    <property type="component" value="Unassembled WGS sequence"/>
</dbReference>
<dbReference type="InterPro" id="IPR018108">
    <property type="entry name" value="MCP_transmembrane"/>
</dbReference>
<evidence type="ECO:0000256" key="9">
    <source>
        <dbReference type="PROSITE-ProRule" id="PRU00282"/>
    </source>
</evidence>
<dbReference type="PANTHER" id="PTHR24089">
    <property type="entry name" value="SOLUTE CARRIER FAMILY 25"/>
    <property type="match status" value="1"/>
</dbReference>
<evidence type="ECO:0000313" key="12">
    <source>
        <dbReference type="Proteomes" id="UP000031516"/>
    </source>
</evidence>
<evidence type="ECO:0000256" key="1">
    <source>
        <dbReference type="ARBA" id="ARBA00004448"/>
    </source>
</evidence>
<keyword evidence="7" id="KW-0496">Mitochondrion</keyword>
<dbReference type="GO" id="GO:0055085">
    <property type="term" value="P:transmembrane transport"/>
    <property type="evidence" value="ECO:0007669"/>
    <property type="project" value="InterPro"/>
</dbReference>
<name>A0A0A8L6P3_9SACH</name>
<evidence type="ECO:0000256" key="2">
    <source>
        <dbReference type="ARBA" id="ARBA00022448"/>
    </source>
</evidence>
<feature type="repeat" description="Solcar" evidence="9">
    <location>
        <begin position="112"/>
        <end position="197"/>
    </location>
</feature>
<dbReference type="PRINTS" id="PR00926">
    <property type="entry name" value="MITOCARRIER"/>
</dbReference>
<keyword evidence="3 9" id="KW-0812">Transmembrane</keyword>
<feature type="repeat" description="Solcar" evidence="9">
    <location>
        <begin position="206"/>
        <end position="306"/>
    </location>
</feature>
<dbReference type="InterPro" id="IPR002067">
    <property type="entry name" value="MCP"/>
</dbReference>
<evidence type="ECO:0000256" key="10">
    <source>
        <dbReference type="RuleBase" id="RU000488"/>
    </source>
</evidence>
<keyword evidence="2 10" id="KW-0813">Transport</keyword>
<dbReference type="EMBL" id="CCBQ010000027">
    <property type="protein sequence ID" value="CDO93930.1"/>
    <property type="molecule type" value="Genomic_DNA"/>
</dbReference>
<keyword evidence="6" id="KW-1133">Transmembrane helix</keyword>
<evidence type="ECO:0000313" key="11">
    <source>
        <dbReference type="EMBL" id="CDO93930.1"/>
    </source>
</evidence>
<keyword evidence="12" id="KW-1185">Reference proteome</keyword>
<dbReference type="AlphaFoldDB" id="A0A0A8L6P3"/>
<evidence type="ECO:0000256" key="5">
    <source>
        <dbReference type="ARBA" id="ARBA00022792"/>
    </source>
</evidence>
<reference evidence="11 12" key="1">
    <citation type="submission" date="2014-03" db="EMBL/GenBank/DDBJ databases">
        <title>The genome of Kluyveromyces dobzhanskii.</title>
        <authorList>
            <person name="Nystedt B."/>
            <person name="Astrom S."/>
        </authorList>
    </citation>
    <scope>NUCLEOTIDE SEQUENCE [LARGE SCALE GENOMIC DNA]</scope>
    <source>
        <strain evidence="11 12">CBS 2104</strain>
    </source>
</reference>
<dbReference type="Pfam" id="PF00153">
    <property type="entry name" value="Mito_carr"/>
    <property type="match status" value="3"/>
</dbReference>
<evidence type="ECO:0000256" key="8">
    <source>
        <dbReference type="ARBA" id="ARBA00023136"/>
    </source>
</evidence>
<organism evidence="11 12">
    <name type="scientific">Kluyveromyces dobzhanskii CBS 2104</name>
    <dbReference type="NCBI Taxonomy" id="1427455"/>
    <lineage>
        <taxon>Eukaryota</taxon>
        <taxon>Fungi</taxon>
        <taxon>Dikarya</taxon>
        <taxon>Ascomycota</taxon>
        <taxon>Saccharomycotina</taxon>
        <taxon>Saccharomycetes</taxon>
        <taxon>Saccharomycetales</taxon>
        <taxon>Saccharomycetaceae</taxon>
        <taxon>Kluyveromyces</taxon>
    </lineage>
</organism>
<sequence length="317" mass="35420">MTSAPSRDHLRKGETVAWYDSVIAGSVSGIFARAATAPMDTVKIRYQLQPVHEDKYKGIVSTVKTILKEEGLRALWKGNVPATAMYVVYGGVQFGSYSWFNNLWSAKFPQCSQQGQSLIVGALAGMTSSLVSYPLDLLRTRLAANRNVRGTKLLEACRETWHTEGFRGFFTGAPTAMTTITLSAAFMFQTYEAANIVCENYESEFWSRPLRASSGMLAGMVSKTAVFPIDTLRRRMQIMNSQGTSRFTEFPDVYHKYRSSSSISIITKIVRQEGVMALYRGLTMGLFKSVPSTAIYLYAYERIMTTLDRRPSLSDAR</sequence>
<evidence type="ECO:0000256" key="4">
    <source>
        <dbReference type="ARBA" id="ARBA00022737"/>
    </source>
</evidence>
<comment type="caution">
    <text evidence="11">The sequence shown here is derived from an EMBL/GenBank/DDBJ whole genome shotgun (WGS) entry which is preliminary data.</text>
</comment>
<accession>A0A0A8L6P3</accession>
<evidence type="ECO:0000256" key="7">
    <source>
        <dbReference type="ARBA" id="ARBA00023128"/>
    </source>
</evidence>
<dbReference type="OrthoDB" id="18574at2759"/>
<keyword evidence="5" id="KW-0999">Mitochondrion inner membrane</keyword>
<comment type="similarity">
    <text evidence="10">Belongs to the mitochondrial carrier (TC 2.A.29) family.</text>
</comment>
<comment type="subcellular location">
    <subcellularLocation>
        <location evidence="1">Mitochondrion inner membrane</location>
        <topology evidence="1">Multi-pass membrane protein</topology>
    </subcellularLocation>
</comment>
<dbReference type="PROSITE" id="PS50920">
    <property type="entry name" value="SOLCAR"/>
    <property type="match status" value="3"/>
</dbReference>
<dbReference type="InterPro" id="IPR023395">
    <property type="entry name" value="MCP_dom_sf"/>
</dbReference>
<evidence type="ECO:0000256" key="3">
    <source>
        <dbReference type="ARBA" id="ARBA00022692"/>
    </source>
</evidence>
<keyword evidence="4" id="KW-0677">Repeat</keyword>
<proteinExistence type="inferred from homology"/>
<evidence type="ECO:0000256" key="6">
    <source>
        <dbReference type="ARBA" id="ARBA00022989"/>
    </source>
</evidence>